<evidence type="ECO:0000259" key="6">
    <source>
        <dbReference type="Pfam" id="PF00155"/>
    </source>
</evidence>
<gene>
    <name evidence="7" type="primary">patB</name>
    <name evidence="7" type="ORF">NTHI1209_00620</name>
</gene>
<dbReference type="InterPro" id="IPR004839">
    <property type="entry name" value="Aminotransferase_I/II_large"/>
</dbReference>
<dbReference type="InterPro" id="IPR015421">
    <property type="entry name" value="PyrdxlP-dep_Trfase_major"/>
</dbReference>
<dbReference type="CDD" id="cd00609">
    <property type="entry name" value="AAT_like"/>
    <property type="match status" value="1"/>
</dbReference>
<reference evidence="7 8" key="1">
    <citation type="submission" date="2014-05" db="EMBL/GenBank/DDBJ databases">
        <title>Methylome analysis of the phasevarions of Haemophilus influenzae.</title>
        <authorList>
            <person name="Atack J.M."/>
            <person name="Fox K.L."/>
            <person name="Power P.M."/>
            <person name="Clark T."/>
            <person name="Jurcisek J."/>
            <person name="Korlach J."/>
            <person name="Bakaletz L.O."/>
            <person name="Jennings M.P."/>
        </authorList>
    </citation>
    <scope>NUCLEOTIDE SEQUENCE [LARGE SCALE GENOMIC DNA]</scope>
    <source>
        <strain evidence="7 8">1209</strain>
    </source>
</reference>
<dbReference type="Gene3D" id="3.40.640.10">
    <property type="entry name" value="Type I PLP-dependent aspartate aminotransferase-like (Major domain)"/>
    <property type="match status" value="1"/>
</dbReference>
<dbReference type="RefSeq" id="WP_005662769.1">
    <property type="nucleotide sequence ID" value="NZ_CP089168.1"/>
</dbReference>
<evidence type="ECO:0000256" key="1">
    <source>
        <dbReference type="ARBA" id="ARBA00001933"/>
    </source>
</evidence>
<evidence type="ECO:0000313" key="8">
    <source>
        <dbReference type="Proteomes" id="UP000050700"/>
    </source>
</evidence>
<organism evidence="7 8">
    <name type="scientific">Haemophilus influenzae</name>
    <dbReference type="NCBI Taxonomy" id="727"/>
    <lineage>
        <taxon>Bacteria</taxon>
        <taxon>Pseudomonadati</taxon>
        <taxon>Pseudomonadota</taxon>
        <taxon>Gammaproteobacteria</taxon>
        <taxon>Pasteurellales</taxon>
        <taxon>Pasteurellaceae</taxon>
        <taxon>Haemophilus</taxon>
    </lineage>
</organism>
<sequence>MNNFYNFDVIIDRLNTFSAKWNVDNDIIPMSVADMDIPAPQIMIDELEKFNRLGIYGYTELPADYYKIISDYIFEQYHYSVLSEKIVFCPRIIQAVSIYIRAFTKETDGICILSPSYSPILNTIKLNDRKLYQCPLVYENRKYHIDFHLLEECFKHSKVFVLISPHNPIGTIWNKEILIKIINLAKKHNVFIISDDVHADFTLTNNSHYLISSLDEWVANHSMICLSPAKTFNIPGLEIANLIIENKEIREKFIKEMMALGIHNPNYFSMPAIISLYKYCADWVIYLKEYIKNNKKIVKEFFNEYIPLLDITESDGTYLLWINYKKLSINENELAYWINNLSRVKVSLGSEFGKEGDGFFRMNVAMPREKLLEALNRIKNGFCLLNNREI</sequence>
<dbReference type="NCBIfam" id="TIGR04350">
    <property type="entry name" value="C_S_lyase_PatB"/>
    <property type="match status" value="1"/>
</dbReference>
<feature type="domain" description="Aminotransferase class I/classII large" evidence="6">
    <location>
        <begin position="47"/>
        <end position="378"/>
    </location>
</feature>
<dbReference type="Proteomes" id="UP000050700">
    <property type="component" value="Unassembled WGS sequence"/>
</dbReference>
<dbReference type="PANTHER" id="PTHR43525">
    <property type="entry name" value="PROTEIN MALY"/>
    <property type="match status" value="1"/>
</dbReference>
<comment type="similarity">
    <text evidence="5">Belongs to the class-II pyridoxal-phosphate-dependent aminotransferase family. MalY/PatB cystathionine beta-lyase subfamily.</text>
</comment>
<dbReference type="EC" id="4.4.1.13" evidence="2"/>
<name>A0A0D0IFY1_HAEIF</name>
<dbReference type="GO" id="GO:0030170">
    <property type="term" value="F:pyridoxal phosphate binding"/>
    <property type="evidence" value="ECO:0007669"/>
    <property type="project" value="InterPro"/>
</dbReference>
<evidence type="ECO:0000256" key="4">
    <source>
        <dbReference type="ARBA" id="ARBA00023239"/>
    </source>
</evidence>
<protein>
    <recommendedName>
        <fullName evidence="2">cysteine-S-conjugate beta-lyase</fullName>
        <ecNumber evidence="2">4.4.1.13</ecNumber>
    </recommendedName>
</protein>
<dbReference type="AlphaFoldDB" id="A0A0D0IFY1"/>
<dbReference type="PATRIC" id="fig|727.582.peg.561"/>
<evidence type="ECO:0000256" key="3">
    <source>
        <dbReference type="ARBA" id="ARBA00022898"/>
    </source>
</evidence>
<dbReference type="InterPro" id="IPR051798">
    <property type="entry name" value="Class-II_PLP-Dep_Aminotrans"/>
</dbReference>
<comment type="caution">
    <text evidence="7">The sequence shown here is derived from an EMBL/GenBank/DDBJ whole genome shotgun (WGS) entry which is preliminary data.</text>
</comment>
<dbReference type="EMBL" id="JMQP01000002">
    <property type="protein sequence ID" value="KIS35017.1"/>
    <property type="molecule type" value="Genomic_DNA"/>
</dbReference>
<dbReference type="InterPro" id="IPR015424">
    <property type="entry name" value="PyrdxlP-dep_Trfase"/>
</dbReference>
<keyword evidence="3" id="KW-0663">Pyridoxal phosphate</keyword>
<proteinExistence type="inferred from homology"/>
<dbReference type="SUPFAM" id="SSF53383">
    <property type="entry name" value="PLP-dependent transferases"/>
    <property type="match status" value="1"/>
</dbReference>
<dbReference type="Gene3D" id="3.90.1150.10">
    <property type="entry name" value="Aspartate Aminotransferase, domain 1"/>
    <property type="match status" value="1"/>
</dbReference>
<dbReference type="Pfam" id="PF00155">
    <property type="entry name" value="Aminotran_1_2"/>
    <property type="match status" value="1"/>
</dbReference>
<dbReference type="PANTHER" id="PTHR43525:SF1">
    <property type="entry name" value="PROTEIN MALY"/>
    <property type="match status" value="1"/>
</dbReference>
<evidence type="ECO:0000313" key="7">
    <source>
        <dbReference type="EMBL" id="KIS35017.1"/>
    </source>
</evidence>
<keyword evidence="4 7" id="KW-0456">Lyase</keyword>
<evidence type="ECO:0000256" key="2">
    <source>
        <dbReference type="ARBA" id="ARBA00012224"/>
    </source>
</evidence>
<evidence type="ECO:0000256" key="5">
    <source>
        <dbReference type="ARBA" id="ARBA00037974"/>
    </source>
</evidence>
<accession>A0A0D0IFY1</accession>
<comment type="cofactor">
    <cofactor evidence="1">
        <name>pyridoxal 5'-phosphate</name>
        <dbReference type="ChEBI" id="CHEBI:597326"/>
    </cofactor>
</comment>
<dbReference type="GO" id="GO:0047804">
    <property type="term" value="F:cysteine-S-conjugate beta-lyase activity"/>
    <property type="evidence" value="ECO:0007669"/>
    <property type="project" value="UniProtKB-EC"/>
</dbReference>
<dbReference type="InterPro" id="IPR015422">
    <property type="entry name" value="PyrdxlP-dep_Trfase_small"/>
</dbReference>
<dbReference type="InterPro" id="IPR027619">
    <property type="entry name" value="C-S_lyase_PatB-like"/>
</dbReference>